<feature type="region of interest" description="Disordered" evidence="1">
    <location>
        <begin position="102"/>
        <end position="126"/>
    </location>
</feature>
<gene>
    <name evidence="2" type="ORF">QBC37DRAFT_389132</name>
</gene>
<accession>A0AAN6Y4H6</accession>
<evidence type="ECO:0000313" key="3">
    <source>
        <dbReference type="Proteomes" id="UP001301769"/>
    </source>
</evidence>
<name>A0AAN6Y4H6_9PEZI</name>
<sequence length="1419" mass="155372">MATLTDNICIPIHLDAFALSPDCADGASKLAPYTQPNYMALRLDSQLIQNDVLEQVDFHLAGSAATNPRLSDVGSAKPALKLHRLGVHLHWTIPRFYRTATAKAQPNELGPGKGDDTNPDKSQPSFPAIPNRWLVVRHMQSCEPAGALPPFQGWIIESDVVRKITEITDPAVDLQSDVSPFVWHTGSPSDKGALRNQAEIFLGQKFHLPGWREDASRRHTKLTVMNSSNPLFPDYALHNTNVLSMIDNFRYIKPGSTTVSYCTKASAHYYVLGWHSDRQDDPFANMPKGTTLGDKLSSLMLQLNVDPDSKQDDNKLSGAVRSLNHGAIYNVAYSRAKKPASTADETAKNFTAKIEMEPLSLGTTTLDAILTFLKAHRDDASSIFKTENAVSVVKEILQLSSLLYASDDGYDSRMQAEDLIAQRNFAKADGGSYWTFNQQAPKGGAPVVPSIDMQEELRKLNASQMKLDATVRKLRSIQWDLFAEWWKYVSRSFPDPRTRDAIKPSLQKRVNRLKKECNDLVQMQTQLADSVTKTSNKMAVKKSSFPPYYSRSDPTLCIAGMDSGRPKDFMDRLNVQETHQLPTDASAVEAMFKDASGKPVGLPFPAENKLADTAKRILAQCLAKTPGEPDLQVTTGYQSWGGKNPFIPLFMEWEAVYYHVDNAKHNAWSVDVRASPENPRSQQVRYAPVNVLSNDASSQTDTRTISGRVLVLPQPSFNLEATVKQVLDGTPPDLSLSDKEEEELLASIRNMQFISARLSGLTNHLLTRFEGAHVKPNIRSQGQTVVPLQAAVDAGSAINIDRSILRIVDAQTALTPYGSSYDFSTTSSNYPFKPVTQGQLIFTKLNIVDKFGQAICIPTPRPRRKTPLAVPQAGIYPCLSDYLTPDVRGLKLNTVFELPGKLGTGNPGLPSGAGSWPLCQYMQLTPCINQDARLNASFVIRDSGSSPASKPAQSPSPWRTVSSDYEQPIWGWIVINYADRGLQFFLRDGSFYQEIRLGGANGTNTSTKYIPFKPPTLDPNAKGISFQDAAANKQLDELIALFDKSPEYLQCFSDMINAAVKTMPFPPGDYAAYANAIVGKPLALVNLGISLELAAPALAAQNTFGNAKHRDPSFQNGGGDLDDITRAYQADLESYSFPVKIGDASRVFDGVVCYFDADNSAPSPAPSPLPAGKPPASGTPAKEGPAIGPFYRGKTDWTTLFTYFLPPEGEDLASPVPSGAVPPRAMKPIAPSTFPSLNPYYVSPNVFNPTQPPAVDAVNIPQQTAAKMMIKTVLMDPYTPLHVYSPILPTATVQLPSWSVETALKKMSAFFRLGPMLLVEDVPRSIPVPVVATPPAAPEQPKEHIVRLPITGRKGTWKWLQPYDTKPDDPTAHAEFATYEVEEDQGQVKFAPGPYTFVEGYLLLAGQSFSALGQGGSAK</sequence>
<feature type="region of interest" description="Disordered" evidence="1">
    <location>
        <begin position="1161"/>
        <end position="1186"/>
    </location>
</feature>
<dbReference type="Proteomes" id="UP001301769">
    <property type="component" value="Unassembled WGS sequence"/>
</dbReference>
<keyword evidence="3" id="KW-1185">Reference proteome</keyword>
<protein>
    <submittedName>
        <fullName evidence="2">Uncharacterized protein</fullName>
    </submittedName>
</protein>
<comment type="caution">
    <text evidence="2">The sequence shown here is derived from an EMBL/GenBank/DDBJ whole genome shotgun (WGS) entry which is preliminary data.</text>
</comment>
<organism evidence="2 3">
    <name type="scientific">Rhypophila decipiens</name>
    <dbReference type="NCBI Taxonomy" id="261697"/>
    <lineage>
        <taxon>Eukaryota</taxon>
        <taxon>Fungi</taxon>
        <taxon>Dikarya</taxon>
        <taxon>Ascomycota</taxon>
        <taxon>Pezizomycotina</taxon>
        <taxon>Sordariomycetes</taxon>
        <taxon>Sordariomycetidae</taxon>
        <taxon>Sordariales</taxon>
        <taxon>Naviculisporaceae</taxon>
        <taxon>Rhypophila</taxon>
    </lineage>
</organism>
<feature type="compositionally biased region" description="Pro residues" evidence="1">
    <location>
        <begin position="1163"/>
        <end position="1173"/>
    </location>
</feature>
<evidence type="ECO:0000256" key="1">
    <source>
        <dbReference type="SAM" id="MobiDB-lite"/>
    </source>
</evidence>
<dbReference type="EMBL" id="MU858135">
    <property type="protein sequence ID" value="KAK4212051.1"/>
    <property type="molecule type" value="Genomic_DNA"/>
</dbReference>
<reference evidence="2" key="1">
    <citation type="journal article" date="2023" name="Mol. Phylogenet. Evol.">
        <title>Genome-scale phylogeny and comparative genomics of the fungal order Sordariales.</title>
        <authorList>
            <person name="Hensen N."/>
            <person name="Bonometti L."/>
            <person name="Westerberg I."/>
            <person name="Brannstrom I.O."/>
            <person name="Guillou S."/>
            <person name="Cros-Aarteil S."/>
            <person name="Calhoun S."/>
            <person name="Haridas S."/>
            <person name="Kuo A."/>
            <person name="Mondo S."/>
            <person name="Pangilinan J."/>
            <person name="Riley R."/>
            <person name="LaButti K."/>
            <person name="Andreopoulos B."/>
            <person name="Lipzen A."/>
            <person name="Chen C."/>
            <person name="Yan M."/>
            <person name="Daum C."/>
            <person name="Ng V."/>
            <person name="Clum A."/>
            <person name="Steindorff A."/>
            <person name="Ohm R.A."/>
            <person name="Martin F."/>
            <person name="Silar P."/>
            <person name="Natvig D.O."/>
            <person name="Lalanne C."/>
            <person name="Gautier V."/>
            <person name="Ament-Velasquez S.L."/>
            <person name="Kruys A."/>
            <person name="Hutchinson M.I."/>
            <person name="Powell A.J."/>
            <person name="Barry K."/>
            <person name="Miller A.N."/>
            <person name="Grigoriev I.V."/>
            <person name="Debuchy R."/>
            <person name="Gladieux P."/>
            <person name="Hiltunen Thoren M."/>
            <person name="Johannesson H."/>
        </authorList>
    </citation>
    <scope>NUCLEOTIDE SEQUENCE</scope>
    <source>
        <strain evidence="2">PSN293</strain>
    </source>
</reference>
<evidence type="ECO:0000313" key="2">
    <source>
        <dbReference type="EMBL" id="KAK4212051.1"/>
    </source>
</evidence>
<proteinExistence type="predicted"/>
<reference evidence="2" key="2">
    <citation type="submission" date="2023-05" db="EMBL/GenBank/DDBJ databases">
        <authorList>
            <consortium name="Lawrence Berkeley National Laboratory"/>
            <person name="Steindorff A."/>
            <person name="Hensen N."/>
            <person name="Bonometti L."/>
            <person name="Westerberg I."/>
            <person name="Brannstrom I.O."/>
            <person name="Guillou S."/>
            <person name="Cros-Aarteil S."/>
            <person name="Calhoun S."/>
            <person name="Haridas S."/>
            <person name="Kuo A."/>
            <person name="Mondo S."/>
            <person name="Pangilinan J."/>
            <person name="Riley R."/>
            <person name="Labutti K."/>
            <person name="Andreopoulos B."/>
            <person name="Lipzen A."/>
            <person name="Chen C."/>
            <person name="Yanf M."/>
            <person name="Daum C."/>
            <person name="Ng V."/>
            <person name="Clum A."/>
            <person name="Ohm R."/>
            <person name="Martin F."/>
            <person name="Silar P."/>
            <person name="Natvig D."/>
            <person name="Lalanne C."/>
            <person name="Gautier V."/>
            <person name="Ament-Velasquez S.L."/>
            <person name="Kruys A."/>
            <person name="Hutchinson M.I."/>
            <person name="Powell A.J."/>
            <person name="Barry K."/>
            <person name="Miller A.N."/>
            <person name="Grigoriev I.V."/>
            <person name="Debuchy R."/>
            <person name="Gladieux P."/>
            <person name="Thoren M.H."/>
            <person name="Johannesson H."/>
        </authorList>
    </citation>
    <scope>NUCLEOTIDE SEQUENCE</scope>
    <source>
        <strain evidence="2">PSN293</strain>
    </source>
</reference>